<dbReference type="STRING" id="1314783.A0A165RAT3"/>
<evidence type="ECO:0000313" key="3">
    <source>
        <dbReference type="Proteomes" id="UP000076727"/>
    </source>
</evidence>
<evidence type="ECO:0000256" key="1">
    <source>
        <dbReference type="SAM" id="MobiDB-lite"/>
    </source>
</evidence>
<gene>
    <name evidence="2" type="ORF">DAEQUDRAFT_725449</name>
</gene>
<feature type="region of interest" description="Disordered" evidence="1">
    <location>
        <begin position="91"/>
        <end position="148"/>
    </location>
</feature>
<feature type="compositionally biased region" description="Low complexity" evidence="1">
    <location>
        <begin position="659"/>
        <end position="692"/>
    </location>
</feature>
<feature type="compositionally biased region" description="Basic and acidic residues" evidence="1">
    <location>
        <begin position="293"/>
        <end position="305"/>
    </location>
</feature>
<feature type="region of interest" description="Disordered" evidence="1">
    <location>
        <begin position="406"/>
        <end position="440"/>
    </location>
</feature>
<feature type="compositionally biased region" description="Low complexity" evidence="1">
    <location>
        <begin position="573"/>
        <end position="592"/>
    </location>
</feature>
<organism evidence="2 3">
    <name type="scientific">Daedalea quercina L-15889</name>
    <dbReference type="NCBI Taxonomy" id="1314783"/>
    <lineage>
        <taxon>Eukaryota</taxon>
        <taxon>Fungi</taxon>
        <taxon>Dikarya</taxon>
        <taxon>Basidiomycota</taxon>
        <taxon>Agaricomycotina</taxon>
        <taxon>Agaricomycetes</taxon>
        <taxon>Polyporales</taxon>
        <taxon>Fomitopsis</taxon>
    </lineage>
</organism>
<feature type="compositionally biased region" description="Acidic residues" evidence="1">
    <location>
        <begin position="110"/>
        <end position="120"/>
    </location>
</feature>
<protein>
    <submittedName>
        <fullName evidence="2">Uncharacterized protein</fullName>
    </submittedName>
</protein>
<feature type="compositionally biased region" description="Polar residues" evidence="1">
    <location>
        <begin position="639"/>
        <end position="648"/>
    </location>
</feature>
<feature type="compositionally biased region" description="Gly residues" evidence="1">
    <location>
        <begin position="506"/>
        <end position="516"/>
    </location>
</feature>
<feature type="compositionally biased region" description="Low complexity" evidence="1">
    <location>
        <begin position="605"/>
        <end position="627"/>
    </location>
</feature>
<feature type="region of interest" description="Disordered" evidence="1">
    <location>
        <begin position="16"/>
        <end position="48"/>
    </location>
</feature>
<feature type="compositionally biased region" description="Basic and acidic residues" evidence="1">
    <location>
        <begin position="132"/>
        <end position="141"/>
    </location>
</feature>
<feature type="compositionally biased region" description="Polar residues" evidence="1">
    <location>
        <begin position="16"/>
        <end position="44"/>
    </location>
</feature>
<sequence>MSASYYREQTHFYPSVQDTVSSNASQSDGHTQDGNVTQGSTQSHPLGPPRYCTVKGCAVILLPDYLHKMCEACRGRHRIYAMTKRAKRKMEKAALGSQGGQPVVWMPPDDTVEGEGEEGDGREVSQSSQPEESQRRPDTTDAYRYPPNSWDHGAIDPTLFSQESALAGALTLPGSSQQSMSAIGLRQDVSPALDASSGSASAPLANNLSSMNLQTGMQLPLTSLSPAIFGRPSDGQDESAPPRLCSIKGCKAFVAGNSFFKMCEPCRDRYRNYGITKRAKWKQEKQIAVAELQKGRDEEDQRRAEAGLPPLPKPTDPEWHEWQADGTMRMQTPQSADGSAGPSVSRPTRMCTVSHCREILPTDYQFLRCDRHRLQNRHHSKLKRVRDKEVKAAAFNHWIVSVGGHNCSEASPAPAQDDDPEEEEEHGVSYDNEGTPGTGFPPAARGMRRTNHSCIIKACYNLLSPTNPWRMCDVCRARDRAHRREKALRASGVITTPLPSEKDAGDGTGQGQGEGGEQPKKKKKKKKKKKANDAATVPQDAVDLTSASAPAPPAPSSSAVQGDPQGTGLVFMAPLLPSKPSSPAAIEHSLPPSDVPVDPPPPVDVVPTDDAPPAASPRPASAPSTRPFQIVSAEEIASRSAQAESTAAPSKKKRKIQKSSTTSAVSATVRANAEASTSTAGSSAHAPAAPVLVHPPVPVGHEMHAPPPPFPVDGPPPPGVTYPPYYMPPYGMPTYAGQPPHYPYSHYGPHYQYPPPPYGYQPPYPPYSQAYPYSAVPPYGPSPYSAGGPPPPPQGPPHVPGTYSVSVSADFVSRADYAAASQNVQQQGVTQYGGPRGTAPHYATFSAKTGEPHNRVSSVPSVLRRKRPLEGEGVFSVSEQPAARSSSNLTEQPAPPPPLPPVHVIAASSQGVTSDIRPEASTESSGPTDAMTQAICSNQKCHRPLPANHNGSLCARCRERLRKRSDKAKHRFKLEPRKLVRKASVGAAHDEAGDGGHADLYAAEAEGILGA</sequence>
<feature type="region of interest" description="Disordered" evidence="1">
    <location>
        <begin position="292"/>
        <end position="320"/>
    </location>
</feature>
<feature type="compositionally biased region" description="Polar residues" evidence="1">
    <location>
        <begin position="921"/>
        <end position="930"/>
    </location>
</feature>
<evidence type="ECO:0000313" key="2">
    <source>
        <dbReference type="EMBL" id="KZT70517.1"/>
    </source>
</evidence>
<feature type="region of interest" description="Disordered" evidence="1">
    <location>
        <begin position="483"/>
        <end position="710"/>
    </location>
</feature>
<accession>A0A165RAT3</accession>
<dbReference type="OrthoDB" id="3070249at2759"/>
<reference evidence="2 3" key="1">
    <citation type="journal article" date="2016" name="Mol. Biol. Evol.">
        <title>Comparative Genomics of Early-Diverging Mushroom-Forming Fungi Provides Insights into the Origins of Lignocellulose Decay Capabilities.</title>
        <authorList>
            <person name="Nagy L.G."/>
            <person name="Riley R."/>
            <person name="Tritt A."/>
            <person name="Adam C."/>
            <person name="Daum C."/>
            <person name="Floudas D."/>
            <person name="Sun H."/>
            <person name="Yadav J.S."/>
            <person name="Pangilinan J."/>
            <person name="Larsson K.H."/>
            <person name="Matsuura K."/>
            <person name="Barry K."/>
            <person name="Labutti K."/>
            <person name="Kuo R."/>
            <person name="Ohm R.A."/>
            <person name="Bhattacharya S.S."/>
            <person name="Shirouzu T."/>
            <person name="Yoshinaga Y."/>
            <person name="Martin F.M."/>
            <person name="Grigoriev I.V."/>
            <person name="Hibbett D.S."/>
        </authorList>
    </citation>
    <scope>NUCLEOTIDE SEQUENCE [LARGE SCALE GENOMIC DNA]</scope>
    <source>
        <strain evidence="2 3">L-15889</strain>
    </source>
</reference>
<dbReference type="EMBL" id="KV429051">
    <property type="protein sequence ID" value="KZT70517.1"/>
    <property type="molecule type" value="Genomic_DNA"/>
</dbReference>
<feature type="compositionally biased region" description="Acidic residues" evidence="1">
    <location>
        <begin position="416"/>
        <end position="425"/>
    </location>
</feature>
<feature type="compositionally biased region" description="Basic residues" evidence="1">
    <location>
        <begin position="520"/>
        <end position="530"/>
    </location>
</feature>
<feature type="compositionally biased region" description="Pro residues" evidence="1">
    <location>
        <begin position="593"/>
        <end position="604"/>
    </location>
</feature>
<proteinExistence type="predicted"/>
<feature type="compositionally biased region" description="Polar residues" evidence="1">
    <location>
        <begin position="877"/>
        <end position="891"/>
    </location>
</feature>
<keyword evidence="3" id="KW-1185">Reference proteome</keyword>
<dbReference type="Proteomes" id="UP000076727">
    <property type="component" value="Unassembled WGS sequence"/>
</dbReference>
<dbReference type="AlphaFoldDB" id="A0A165RAT3"/>
<name>A0A165RAT3_9APHY</name>
<feature type="region of interest" description="Disordered" evidence="1">
    <location>
        <begin position="829"/>
        <end position="930"/>
    </location>
</feature>